<feature type="domain" description="DUF1468" evidence="2">
    <location>
        <begin position="10"/>
        <end position="143"/>
    </location>
</feature>
<protein>
    <recommendedName>
        <fullName evidence="2">DUF1468 domain-containing protein</fullName>
    </recommendedName>
</protein>
<evidence type="ECO:0000313" key="3">
    <source>
        <dbReference type="EMBL" id="ABL71304.1"/>
    </source>
</evidence>
<dbReference type="EnsemblBacteria" id="ABL71304">
    <property type="protein sequence ID" value="ABL71304"/>
    <property type="gene ID" value="Pden_3223"/>
</dbReference>
<dbReference type="HOGENOM" id="CLU_108885_2_0_5"/>
<evidence type="ECO:0000256" key="1">
    <source>
        <dbReference type="SAM" id="Phobius"/>
    </source>
</evidence>
<feature type="transmembrane region" description="Helical" evidence="1">
    <location>
        <begin position="119"/>
        <end position="140"/>
    </location>
</feature>
<sequence length="149" mass="16011">MQNRDFQDIAGGAILLMIGGYAALHSLAELSTGTVGRMGPGMFPTIIGVFIAVMGLLIMVPAFFRSGQPISFDLRSTAMILLSILVFGLMIRPFGLVPAVIAQTVVASLADGKRSWREIAMLCLLLCTLATLIFKLGFGLQVPIANWPW</sequence>
<keyword evidence="4" id="KW-1185">Reference proteome</keyword>
<dbReference type="Proteomes" id="UP000000361">
    <property type="component" value="Chromosome 2"/>
</dbReference>
<dbReference type="EMBL" id="CP000490">
    <property type="protein sequence ID" value="ABL71304.1"/>
    <property type="molecule type" value="Genomic_DNA"/>
</dbReference>
<organism evidence="3 4">
    <name type="scientific">Paracoccus denitrificans (strain Pd 1222)</name>
    <dbReference type="NCBI Taxonomy" id="318586"/>
    <lineage>
        <taxon>Bacteria</taxon>
        <taxon>Pseudomonadati</taxon>
        <taxon>Pseudomonadota</taxon>
        <taxon>Alphaproteobacteria</taxon>
        <taxon>Rhodobacterales</taxon>
        <taxon>Paracoccaceae</taxon>
        <taxon>Paracoccus</taxon>
    </lineage>
</organism>
<feature type="transmembrane region" description="Helical" evidence="1">
    <location>
        <begin position="6"/>
        <end position="24"/>
    </location>
</feature>
<dbReference type="eggNOG" id="ENOG5032TC0">
    <property type="taxonomic scope" value="Bacteria"/>
</dbReference>
<proteinExistence type="predicted"/>
<keyword evidence="1" id="KW-1133">Transmembrane helix</keyword>
<reference evidence="4" key="1">
    <citation type="submission" date="2006-12" db="EMBL/GenBank/DDBJ databases">
        <title>Complete sequence of chromosome 2 of Paracoccus denitrificans PD1222.</title>
        <authorList>
            <person name="Copeland A."/>
            <person name="Lucas S."/>
            <person name="Lapidus A."/>
            <person name="Barry K."/>
            <person name="Detter J.C."/>
            <person name="Glavina del Rio T."/>
            <person name="Hammon N."/>
            <person name="Israni S."/>
            <person name="Dalin E."/>
            <person name="Tice H."/>
            <person name="Pitluck S."/>
            <person name="Munk A.C."/>
            <person name="Brettin T."/>
            <person name="Bruce D."/>
            <person name="Han C."/>
            <person name="Tapia R."/>
            <person name="Gilna P."/>
            <person name="Schmutz J."/>
            <person name="Larimer F."/>
            <person name="Land M."/>
            <person name="Hauser L."/>
            <person name="Kyrpides N."/>
            <person name="Lykidis A."/>
            <person name="Spiro S."/>
            <person name="Richardson D.J."/>
            <person name="Moir J.W.B."/>
            <person name="Ferguson S.J."/>
            <person name="van Spanning R.J.M."/>
            <person name="Richardson P."/>
        </authorList>
    </citation>
    <scope>NUCLEOTIDE SEQUENCE [LARGE SCALE GENOMIC DNA]</scope>
    <source>
        <strain evidence="4">Pd 1222</strain>
    </source>
</reference>
<keyword evidence="1" id="KW-0472">Membrane</keyword>
<dbReference type="InterPro" id="IPR009936">
    <property type="entry name" value="DUF1468"/>
</dbReference>
<evidence type="ECO:0000259" key="2">
    <source>
        <dbReference type="Pfam" id="PF07331"/>
    </source>
</evidence>
<gene>
    <name evidence="3" type="ordered locus">Pden_3223</name>
</gene>
<accession>A1B710</accession>
<name>A1B710_PARDP</name>
<dbReference type="OrthoDB" id="5186924at2"/>
<dbReference type="Pfam" id="PF07331">
    <property type="entry name" value="TctB"/>
    <property type="match status" value="1"/>
</dbReference>
<keyword evidence="1" id="KW-0812">Transmembrane</keyword>
<dbReference type="KEGG" id="pde:Pden_3223"/>
<feature type="transmembrane region" description="Helical" evidence="1">
    <location>
        <begin position="45"/>
        <end position="64"/>
    </location>
</feature>
<evidence type="ECO:0000313" key="4">
    <source>
        <dbReference type="Proteomes" id="UP000000361"/>
    </source>
</evidence>
<feature type="transmembrane region" description="Helical" evidence="1">
    <location>
        <begin position="84"/>
        <end position="107"/>
    </location>
</feature>
<dbReference type="AlphaFoldDB" id="A1B710"/>
<dbReference type="GeneID" id="93452895"/>
<dbReference type="STRING" id="318586.Pden_3223"/>
<dbReference type="RefSeq" id="WP_011749489.1">
    <property type="nucleotide sequence ID" value="NC_008687.1"/>
</dbReference>